<sequence>MKIFGLFLLGGLILGACAGESRRIAGSVERLDPGLDSIIGPDALVEVIAEGFNWSEGPLWVEEEKMLLFSDVPENIVYKWTAKKGLEPYLTPSGYTGSQPRGGETGSNGLLLTRKGKLLLCQHGDRRLAIMNAPLDLPEPGFTPVADNYEGKKFNSPNDAVQRSNGDLFFTDPPYGLEKRANDPAREIPFQGVYKVNGKGQVTLLTDSISRPNGIALTPDEKTLIVANSDPEKAIWYTFDLGSRDSLVNPGILMDVTGEVSQAPGLPDGLKIDSEGTIFASGPGGIWVFGKDRKLLGKIKVEGVASNCALDEKTSTLYITADSLILRVKM</sequence>
<evidence type="ECO:0000259" key="4">
    <source>
        <dbReference type="Pfam" id="PF08450"/>
    </source>
</evidence>
<evidence type="ECO:0000256" key="1">
    <source>
        <dbReference type="ARBA" id="ARBA00022801"/>
    </source>
</evidence>
<organism evidence="5 6">
    <name type="scientific">Anseongella ginsenosidimutans</name>
    <dbReference type="NCBI Taxonomy" id="496056"/>
    <lineage>
        <taxon>Bacteria</taxon>
        <taxon>Pseudomonadati</taxon>
        <taxon>Bacteroidota</taxon>
        <taxon>Sphingobacteriia</taxon>
        <taxon>Sphingobacteriales</taxon>
        <taxon>Sphingobacteriaceae</taxon>
        <taxon>Anseongella</taxon>
    </lineage>
</organism>
<evidence type="ECO:0000256" key="3">
    <source>
        <dbReference type="PIRSR" id="PIRSR605511-2"/>
    </source>
</evidence>
<feature type="active site" description="Proton donor/acceptor" evidence="2">
    <location>
        <position position="268"/>
    </location>
</feature>
<feature type="binding site" evidence="3">
    <location>
        <position position="158"/>
    </location>
    <ligand>
        <name>substrate</name>
    </ligand>
</feature>
<feature type="binding site" evidence="3">
    <location>
        <position position="56"/>
    </location>
    <ligand>
        <name>a divalent metal cation</name>
        <dbReference type="ChEBI" id="CHEBI:60240"/>
    </ligand>
</feature>
<dbReference type="PANTHER" id="PTHR47572:SF4">
    <property type="entry name" value="LACTONASE DRP35"/>
    <property type="match status" value="1"/>
</dbReference>
<dbReference type="PRINTS" id="PR01790">
    <property type="entry name" value="SMP30FAMILY"/>
</dbReference>
<keyword evidence="3" id="KW-0479">Metal-binding</keyword>
<dbReference type="InterPro" id="IPR051262">
    <property type="entry name" value="SMP-30/CGR1_Lactonase"/>
</dbReference>
<dbReference type="InterPro" id="IPR013658">
    <property type="entry name" value="SGL"/>
</dbReference>
<dbReference type="PANTHER" id="PTHR47572">
    <property type="entry name" value="LIPOPROTEIN-RELATED"/>
    <property type="match status" value="1"/>
</dbReference>
<dbReference type="GO" id="GO:0046872">
    <property type="term" value="F:metal ion binding"/>
    <property type="evidence" value="ECO:0007669"/>
    <property type="project" value="UniProtKB-KW"/>
</dbReference>
<keyword evidence="3" id="KW-0862">Zinc</keyword>
<dbReference type="AlphaFoldDB" id="A0A4R3KUL6"/>
<comment type="caution">
    <text evidence="5">The sequence shown here is derived from an EMBL/GenBank/DDBJ whole genome shotgun (WGS) entry which is preliminary data.</text>
</comment>
<dbReference type="EMBL" id="SMAD01000002">
    <property type="protein sequence ID" value="TCS88985.1"/>
    <property type="molecule type" value="Genomic_DNA"/>
</dbReference>
<dbReference type="Pfam" id="PF08450">
    <property type="entry name" value="SGL"/>
    <property type="match status" value="1"/>
</dbReference>
<keyword evidence="6" id="KW-1185">Reference proteome</keyword>
<feature type="domain" description="SMP-30/Gluconolactonase/LRE-like region" evidence="4">
    <location>
        <begin position="54"/>
        <end position="321"/>
    </location>
</feature>
<evidence type="ECO:0000313" key="5">
    <source>
        <dbReference type="EMBL" id="TCS88985.1"/>
    </source>
</evidence>
<dbReference type="RefSeq" id="WP_132128090.1">
    <property type="nucleotide sequence ID" value="NZ_SMAD01000002.1"/>
</dbReference>
<dbReference type="PROSITE" id="PS51257">
    <property type="entry name" value="PROKAR_LIPOPROTEIN"/>
    <property type="match status" value="1"/>
</dbReference>
<dbReference type="InterPro" id="IPR011042">
    <property type="entry name" value="6-blade_b-propeller_TolB-like"/>
</dbReference>
<accession>A0A4R3KUL6</accession>
<dbReference type="SUPFAM" id="SSF63829">
    <property type="entry name" value="Calcium-dependent phosphotriesterase"/>
    <property type="match status" value="1"/>
</dbReference>
<proteinExistence type="predicted"/>
<feature type="binding site" evidence="3">
    <location>
        <position position="213"/>
    </location>
    <ligand>
        <name>a divalent metal cation</name>
        <dbReference type="ChEBI" id="CHEBI:60240"/>
    </ligand>
</feature>
<reference evidence="5 6" key="1">
    <citation type="submission" date="2019-03" db="EMBL/GenBank/DDBJ databases">
        <title>Genomic Encyclopedia of Type Strains, Phase IV (KMG-IV): sequencing the most valuable type-strain genomes for metagenomic binning, comparative biology and taxonomic classification.</title>
        <authorList>
            <person name="Goeker M."/>
        </authorList>
    </citation>
    <scope>NUCLEOTIDE SEQUENCE [LARGE SCALE GENOMIC DNA]</scope>
    <source>
        <strain evidence="5 6">DSM 21100</strain>
    </source>
</reference>
<dbReference type="Proteomes" id="UP000295807">
    <property type="component" value="Unassembled WGS sequence"/>
</dbReference>
<protein>
    <submittedName>
        <fullName evidence="5">Gluconolactonase</fullName>
    </submittedName>
</protein>
<keyword evidence="1" id="KW-0378">Hydrolase</keyword>
<dbReference type="InterPro" id="IPR005511">
    <property type="entry name" value="SMP-30"/>
</dbReference>
<gene>
    <name evidence="5" type="ORF">EDD80_102176</name>
</gene>
<comment type="cofactor">
    <cofactor evidence="3">
        <name>Zn(2+)</name>
        <dbReference type="ChEBI" id="CHEBI:29105"/>
    </cofactor>
    <text evidence="3">Binds 1 divalent metal cation per subunit.</text>
</comment>
<dbReference type="OrthoDB" id="241638at2"/>
<evidence type="ECO:0000313" key="6">
    <source>
        <dbReference type="Proteomes" id="UP000295807"/>
    </source>
</evidence>
<dbReference type="GO" id="GO:0016787">
    <property type="term" value="F:hydrolase activity"/>
    <property type="evidence" value="ECO:0007669"/>
    <property type="project" value="UniProtKB-KW"/>
</dbReference>
<evidence type="ECO:0000256" key="2">
    <source>
        <dbReference type="PIRSR" id="PIRSR605511-1"/>
    </source>
</evidence>
<name>A0A4R3KUL6_9SPHI</name>
<feature type="binding site" evidence="3">
    <location>
        <position position="268"/>
    </location>
    <ligand>
        <name>a divalent metal cation</name>
        <dbReference type="ChEBI" id="CHEBI:60240"/>
    </ligand>
</feature>
<dbReference type="Gene3D" id="2.120.10.30">
    <property type="entry name" value="TolB, C-terminal domain"/>
    <property type="match status" value="1"/>
</dbReference>